<dbReference type="SUPFAM" id="SSF53613">
    <property type="entry name" value="Ribokinase-like"/>
    <property type="match status" value="1"/>
</dbReference>
<protein>
    <recommendedName>
        <fullName evidence="4">Carbohydrate kinase PfkB domain-containing protein</fullName>
    </recommendedName>
</protein>
<organism evidence="5 6">
    <name type="scientific">Zhihengliuella alba</name>
    <dbReference type="NCBI Taxonomy" id="547018"/>
    <lineage>
        <taxon>Bacteria</taxon>
        <taxon>Bacillati</taxon>
        <taxon>Actinomycetota</taxon>
        <taxon>Actinomycetes</taxon>
        <taxon>Micrococcales</taxon>
        <taxon>Micrococcaceae</taxon>
        <taxon>Zhihengliuella</taxon>
    </lineage>
</organism>
<sequence>MLRRGGRTEKHLNLMDSLGGRVSIYLQTPGEPERVDGLPRRVVEVLDAASAVVVDLAPHALPVLAAARERGRDAWVDLHDYDGDSDFHRPWLEQGTHVFLSSDGLPAWRDFLRARVDAGARLAVCTHGAEGATALTPEDGFLEVEAVPVDDVVDTNGAGDGFFAAFLDAHLRGAQTEEALRAAAGHAARVVRSRDLAPS</sequence>
<dbReference type="PROSITE" id="PS00584">
    <property type="entry name" value="PFKB_KINASES_2"/>
    <property type="match status" value="1"/>
</dbReference>
<dbReference type="Proteomes" id="UP001501536">
    <property type="component" value="Unassembled WGS sequence"/>
</dbReference>
<feature type="domain" description="Carbohydrate kinase PfkB" evidence="4">
    <location>
        <begin position="117"/>
        <end position="195"/>
    </location>
</feature>
<evidence type="ECO:0000313" key="6">
    <source>
        <dbReference type="Proteomes" id="UP001501536"/>
    </source>
</evidence>
<name>A0ABP7DH57_9MICC</name>
<dbReference type="EMBL" id="BAABCJ010000002">
    <property type="protein sequence ID" value="GAA3705151.1"/>
    <property type="molecule type" value="Genomic_DNA"/>
</dbReference>
<gene>
    <name evidence="5" type="ORF">GCM10022377_18590</name>
</gene>
<dbReference type="Gene3D" id="3.40.1190.20">
    <property type="match status" value="1"/>
</dbReference>
<evidence type="ECO:0000256" key="2">
    <source>
        <dbReference type="ARBA" id="ARBA00022679"/>
    </source>
</evidence>
<comment type="caution">
    <text evidence="5">The sequence shown here is derived from an EMBL/GenBank/DDBJ whole genome shotgun (WGS) entry which is preliminary data.</text>
</comment>
<keyword evidence="6" id="KW-1185">Reference proteome</keyword>
<dbReference type="Pfam" id="PF00294">
    <property type="entry name" value="PfkB"/>
    <property type="match status" value="1"/>
</dbReference>
<dbReference type="InterPro" id="IPR029056">
    <property type="entry name" value="Ribokinase-like"/>
</dbReference>
<dbReference type="InterPro" id="IPR002173">
    <property type="entry name" value="Carboh/pur_kinase_PfkB_CS"/>
</dbReference>
<evidence type="ECO:0000256" key="3">
    <source>
        <dbReference type="ARBA" id="ARBA00022777"/>
    </source>
</evidence>
<dbReference type="InterPro" id="IPR052700">
    <property type="entry name" value="Carb_kinase_PfkB-like"/>
</dbReference>
<accession>A0ABP7DH57</accession>
<reference evidence="6" key="1">
    <citation type="journal article" date="2019" name="Int. J. Syst. Evol. Microbiol.">
        <title>The Global Catalogue of Microorganisms (GCM) 10K type strain sequencing project: providing services to taxonomists for standard genome sequencing and annotation.</title>
        <authorList>
            <consortium name="The Broad Institute Genomics Platform"/>
            <consortium name="The Broad Institute Genome Sequencing Center for Infectious Disease"/>
            <person name="Wu L."/>
            <person name="Ma J."/>
        </authorList>
    </citation>
    <scope>NUCLEOTIDE SEQUENCE [LARGE SCALE GENOMIC DNA]</scope>
    <source>
        <strain evidence="6">JCM 16961</strain>
    </source>
</reference>
<keyword evidence="3" id="KW-0418">Kinase</keyword>
<evidence type="ECO:0000256" key="1">
    <source>
        <dbReference type="ARBA" id="ARBA00010688"/>
    </source>
</evidence>
<proteinExistence type="inferred from homology"/>
<dbReference type="PANTHER" id="PTHR43320:SF2">
    <property type="entry name" value="2-DEHYDRO-3-DEOXYGLUCONOKINASE_2-DEHYDRO-3-DEOXYGALACTONOKINASE"/>
    <property type="match status" value="1"/>
</dbReference>
<keyword evidence="2" id="KW-0808">Transferase</keyword>
<evidence type="ECO:0000313" key="5">
    <source>
        <dbReference type="EMBL" id="GAA3705151.1"/>
    </source>
</evidence>
<evidence type="ECO:0000259" key="4">
    <source>
        <dbReference type="Pfam" id="PF00294"/>
    </source>
</evidence>
<dbReference type="PANTHER" id="PTHR43320">
    <property type="entry name" value="SUGAR KINASE"/>
    <property type="match status" value="1"/>
</dbReference>
<comment type="similarity">
    <text evidence="1">Belongs to the carbohydrate kinase PfkB family.</text>
</comment>
<dbReference type="InterPro" id="IPR011611">
    <property type="entry name" value="PfkB_dom"/>
</dbReference>